<accession>A0A3G9FXP0</accession>
<comment type="similarity">
    <text evidence="2">Belongs to the EamA transporter family.</text>
</comment>
<evidence type="ECO:0000259" key="7">
    <source>
        <dbReference type="Pfam" id="PF00892"/>
    </source>
</evidence>
<dbReference type="InterPro" id="IPR037185">
    <property type="entry name" value="EmrE-like"/>
</dbReference>
<organism evidence="8 9">
    <name type="scientific">Asticcacaulis excentricus</name>
    <dbReference type="NCBI Taxonomy" id="78587"/>
    <lineage>
        <taxon>Bacteria</taxon>
        <taxon>Pseudomonadati</taxon>
        <taxon>Pseudomonadota</taxon>
        <taxon>Alphaproteobacteria</taxon>
        <taxon>Caulobacterales</taxon>
        <taxon>Caulobacteraceae</taxon>
        <taxon>Asticcacaulis</taxon>
    </lineage>
</organism>
<dbReference type="OrthoDB" id="9806889at2"/>
<feature type="transmembrane region" description="Helical" evidence="6">
    <location>
        <begin position="159"/>
        <end position="179"/>
    </location>
</feature>
<evidence type="ECO:0000256" key="5">
    <source>
        <dbReference type="ARBA" id="ARBA00023136"/>
    </source>
</evidence>
<keyword evidence="5 6" id="KW-0472">Membrane</keyword>
<feature type="transmembrane region" description="Helical" evidence="6">
    <location>
        <begin position="102"/>
        <end position="122"/>
    </location>
</feature>
<sequence>MQQYLKSSVSLRAYACLLIASILWAGNMVSGKLAVGHISPAMLSAARWILAALVIFALSVKPLRRDWPVIRQHLPLLLAYGFFGFASFNILLYTALEHTSAINVVIEDAGIPLVIMGLNYALYRITASWAQVAGFGVTAIGVMLTATHGDLRNIVRLDLNLGDVLMLLAVINYGAYTIALRYKPAIHWQSLMAIPTLGAIGAALPYLLWMSRDTGIVWPDTTGWLIVLYTGLLPSLVAQVCYVWGVELIGANRAGLFINTIPLFGVILSVLILREPLHGFHFWALALVIAGIVLAEWGRPKASQPT</sequence>
<dbReference type="SUPFAM" id="SSF103481">
    <property type="entry name" value="Multidrug resistance efflux transporter EmrE"/>
    <property type="match status" value="2"/>
</dbReference>
<comment type="subcellular location">
    <subcellularLocation>
        <location evidence="1">Membrane</location>
        <topology evidence="1">Multi-pass membrane protein</topology>
    </subcellularLocation>
</comment>
<feature type="transmembrane region" description="Helical" evidence="6">
    <location>
        <begin position="75"/>
        <end position="96"/>
    </location>
</feature>
<dbReference type="Proteomes" id="UP000278756">
    <property type="component" value="Chromosome 1"/>
</dbReference>
<dbReference type="EMBL" id="AP018827">
    <property type="protein sequence ID" value="BBF79872.1"/>
    <property type="molecule type" value="Genomic_DNA"/>
</dbReference>
<evidence type="ECO:0000313" key="9">
    <source>
        <dbReference type="Proteomes" id="UP000278756"/>
    </source>
</evidence>
<feature type="domain" description="EamA" evidence="7">
    <location>
        <begin position="161"/>
        <end position="294"/>
    </location>
</feature>
<protein>
    <submittedName>
        <fullName evidence="8">Permease of the drug/metabolite transporter superfamily</fullName>
    </submittedName>
</protein>
<feature type="domain" description="EamA" evidence="7">
    <location>
        <begin position="13"/>
        <end position="146"/>
    </location>
</feature>
<evidence type="ECO:0000256" key="3">
    <source>
        <dbReference type="ARBA" id="ARBA00022692"/>
    </source>
</evidence>
<feature type="transmembrane region" description="Helical" evidence="6">
    <location>
        <begin position="221"/>
        <end position="244"/>
    </location>
</feature>
<feature type="transmembrane region" description="Helical" evidence="6">
    <location>
        <begin position="280"/>
        <end position="298"/>
    </location>
</feature>
<feature type="transmembrane region" description="Helical" evidence="6">
    <location>
        <begin position="191"/>
        <end position="209"/>
    </location>
</feature>
<feature type="transmembrane region" description="Helical" evidence="6">
    <location>
        <begin position="129"/>
        <end position="147"/>
    </location>
</feature>
<evidence type="ECO:0000256" key="1">
    <source>
        <dbReference type="ARBA" id="ARBA00004141"/>
    </source>
</evidence>
<keyword evidence="4 6" id="KW-1133">Transmembrane helix</keyword>
<reference evidence="9" key="1">
    <citation type="journal article" date="2017" name="Biotechnol. Biofuels">
        <title>Evaluation of environmental bacterial communities as a factor affecting the growth of duckweed Lemna minor.</title>
        <authorList>
            <person name="Ishizawa H."/>
            <person name="Kuroda M."/>
            <person name="Morikawa M."/>
            <person name="Ike M."/>
        </authorList>
    </citation>
    <scope>NUCLEOTIDE SEQUENCE [LARGE SCALE GENOMIC DNA]</scope>
    <source>
        <strain evidence="9">M6</strain>
    </source>
</reference>
<evidence type="ECO:0000256" key="6">
    <source>
        <dbReference type="SAM" id="Phobius"/>
    </source>
</evidence>
<name>A0A3G9FXP0_9CAUL</name>
<dbReference type="Pfam" id="PF00892">
    <property type="entry name" value="EamA"/>
    <property type="match status" value="2"/>
</dbReference>
<dbReference type="GO" id="GO:0016020">
    <property type="term" value="C:membrane"/>
    <property type="evidence" value="ECO:0007669"/>
    <property type="project" value="UniProtKB-SubCell"/>
</dbReference>
<evidence type="ECO:0000256" key="4">
    <source>
        <dbReference type="ARBA" id="ARBA00022989"/>
    </source>
</evidence>
<dbReference type="InterPro" id="IPR000620">
    <property type="entry name" value="EamA_dom"/>
</dbReference>
<reference evidence="9" key="2">
    <citation type="journal article" date="2017" name="Plant Physiol. Biochem.">
        <title>Differential oxidative and antioxidative response of duckweed Lemna minor toward plant growth promoting/inhibiting bacteria.</title>
        <authorList>
            <person name="Ishizawa H."/>
            <person name="Kuroda M."/>
            <person name="Morikawa M."/>
            <person name="Ike M."/>
        </authorList>
    </citation>
    <scope>NUCLEOTIDE SEQUENCE [LARGE SCALE GENOMIC DNA]</scope>
    <source>
        <strain evidence="9">M6</strain>
    </source>
</reference>
<proteinExistence type="inferred from homology"/>
<gene>
    <name evidence="8" type="ORF">EM6_0447</name>
</gene>
<dbReference type="PANTHER" id="PTHR32322">
    <property type="entry name" value="INNER MEMBRANE TRANSPORTER"/>
    <property type="match status" value="1"/>
</dbReference>
<dbReference type="PANTHER" id="PTHR32322:SF2">
    <property type="entry name" value="EAMA DOMAIN-CONTAINING PROTEIN"/>
    <property type="match status" value="1"/>
</dbReference>
<evidence type="ECO:0000313" key="8">
    <source>
        <dbReference type="EMBL" id="BBF79872.1"/>
    </source>
</evidence>
<feature type="transmembrane region" description="Helical" evidence="6">
    <location>
        <begin position="41"/>
        <end position="63"/>
    </location>
</feature>
<evidence type="ECO:0000256" key="2">
    <source>
        <dbReference type="ARBA" id="ARBA00007362"/>
    </source>
</evidence>
<dbReference type="InterPro" id="IPR050638">
    <property type="entry name" value="AA-Vitamin_Transporters"/>
</dbReference>
<feature type="transmembrane region" description="Helical" evidence="6">
    <location>
        <begin position="256"/>
        <end position="274"/>
    </location>
</feature>
<dbReference type="AlphaFoldDB" id="A0A3G9FXP0"/>
<keyword evidence="3 6" id="KW-0812">Transmembrane</keyword>